<dbReference type="WBParaSite" id="Minc3s00193g07198">
    <property type="protein sequence ID" value="Minc3s00193g07198"/>
    <property type="gene ID" value="Minc3s00193g07198"/>
</dbReference>
<dbReference type="GO" id="GO:0008270">
    <property type="term" value="F:zinc ion binding"/>
    <property type="evidence" value="ECO:0007669"/>
    <property type="project" value="InterPro"/>
</dbReference>
<dbReference type="InterPro" id="IPR002413">
    <property type="entry name" value="V5_allergen-like"/>
</dbReference>
<evidence type="ECO:0000313" key="3">
    <source>
        <dbReference type="WBParaSite" id="Minc3s00193g07198"/>
    </source>
</evidence>
<sequence>MTTKIKFQRIPHLEIYSEVNLVTFDKWSKKFLERIKVFGAKLSEEKLNRLSLFLEDTPKQILQKINPAGLTTCQEAIKVTRKELDSPQRHVLSRQALIYKQHENETVKDFLSRFRLIALATATDYEGPALERHLCELLLELLKPSISFYMKFLNFTQTGRSFEQLCMDAREVEIMLPGVSGTAPMPQACPELNAIQQLQSKQPRNGWRNDHRGHSIETPFNERHWNNRSVCNYCQKVGHFASTCRTRMAEYIDKQKGNANMTQSSSNQLYEERLLLMDRSIIPITHALDQAGRDAVVYWHNYYRAELAAGRVKNNTGSFMPKPSLMKQMNYSLECEQRAQSWADQCTYSHSDTAQTFGENFYAYVALDNATRAIEHVVSGWWSELIYRGALGPEPGSTCIPFTGAQNARGIGHWTQLAWWNTNQVGCGIGRCPRYKTYVVCQYRP</sequence>
<organism evidence="2 3">
    <name type="scientific">Meloidogyne incognita</name>
    <name type="common">Southern root-knot nematode worm</name>
    <name type="synonym">Oxyuris incognita</name>
    <dbReference type="NCBI Taxonomy" id="6306"/>
    <lineage>
        <taxon>Eukaryota</taxon>
        <taxon>Metazoa</taxon>
        <taxon>Ecdysozoa</taxon>
        <taxon>Nematoda</taxon>
        <taxon>Chromadorea</taxon>
        <taxon>Rhabditida</taxon>
        <taxon>Tylenchina</taxon>
        <taxon>Tylenchomorpha</taxon>
        <taxon>Tylenchoidea</taxon>
        <taxon>Meloidogynidae</taxon>
        <taxon>Meloidogyninae</taxon>
        <taxon>Meloidogyne</taxon>
        <taxon>Meloidogyne incognita group</taxon>
    </lineage>
</organism>
<dbReference type="InterPro" id="IPR001283">
    <property type="entry name" value="CRISP-related"/>
</dbReference>
<dbReference type="InterPro" id="IPR014044">
    <property type="entry name" value="CAP_dom"/>
</dbReference>
<name>A0A914KZG7_MELIC</name>
<dbReference type="PRINTS" id="PR00838">
    <property type="entry name" value="V5ALLERGEN"/>
</dbReference>
<dbReference type="PRINTS" id="PR00837">
    <property type="entry name" value="V5TPXLIKE"/>
</dbReference>
<dbReference type="GO" id="GO:0003676">
    <property type="term" value="F:nucleic acid binding"/>
    <property type="evidence" value="ECO:0007669"/>
    <property type="project" value="InterPro"/>
</dbReference>
<dbReference type="Proteomes" id="UP000887563">
    <property type="component" value="Unplaced"/>
</dbReference>
<feature type="domain" description="SCP" evidence="1">
    <location>
        <begin position="291"/>
        <end position="445"/>
    </location>
</feature>
<protein>
    <submittedName>
        <fullName evidence="3">SCP domain-containing protein</fullName>
    </submittedName>
</protein>
<dbReference type="SMART" id="SM00198">
    <property type="entry name" value="SCP"/>
    <property type="match status" value="1"/>
</dbReference>
<dbReference type="SUPFAM" id="SSF55797">
    <property type="entry name" value="PR-1-like"/>
    <property type="match status" value="1"/>
</dbReference>
<dbReference type="InterPro" id="IPR036875">
    <property type="entry name" value="Znf_CCHC_sf"/>
</dbReference>
<dbReference type="Pfam" id="PF00188">
    <property type="entry name" value="CAP"/>
    <property type="match status" value="1"/>
</dbReference>
<dbReference type="AlphaFoldDB" id="A0A914KZG7"/>
<accession>A0A914KZG7</accession>
<reference evidence="3" key="1">
    <citation type="submission" date="2022-11" db="UniProtKB">
        <authorList>
            <consortium name="WormBaseParasite"/>
        </authorList>
    </citation>
    <scope>IDENTIFICATION</scope>
</reference>
<dbReference type="PANTHER" id="PTHR10334">
    <property type="entry name" value="CYSTEINE-RICH SECRETORY PROTEIN-RELATED"/>
    <property type="match status" value="1"/>
</dbReference>
<dbReference type="SUPFAM" id="SSF57756">
    <property type="entry name" value="Retrovirus zinc finger-like domains"/>
    <property type="match status" value="1"/>
</dbReference>
<dbReference type="Gene3D" id="3.40.33.10">
    <property type="entry name" value="CAP"/>
    <property type="match status" value="1"/>
</dbReference>
<proteinExistence type="predicted"/>
<dbReference type="GO" id="GO:0005576">
    <property type="term" value="C:extracellular region"/>
    <property type="evidence" value="ECO:0007669"/>
    <property type="project" value="InterPro"/>
</dbReference>
<keyword evidence="2" id="KW-1185">Reference proteome</keyword>
<dbReference type="CDD" id="cd05380">
    <property type="entry name" value="CAP_euk"/>
    <property type="match status" value="1"/>
</dbReference>
<evidence type="ECO:0000259" key="1">
    <source>
        <dbReference type="SMART" id="SM00198"/>
    </source>
</evidence>
<dbReference type="PROSITE" id="PS01009">
    <property type="entry name" value="CRISP_1"/>
    <property type="match status" value="1"/>
</dbReference>
<dbReference type="InterPro" id="IPR018244">
    <property type="entry name" value="Allrgn_V5/Tpx1_CS"/>
</dbReference>
<dbReference type="InterPro" id="IPR035940">
    <property type="entry name" value="CAP_sf"/>
</dbReference>
<evidence type="ECO:0000313" key="2">
    <source>
        <dbReference type="Proteomes" id="UP000887563"/>
    </source>
</evidence>